<dbReference type="PROSITE" id="PS51332">
    <property type="entry name" value="B12_BINDING"/>
    <property type="match status" value="1"/>
</dbReference>
<keyword evidence="6" id="KW-0408">Iron</keyword>
<dbReference type="SFLD" id="SFLDG01082">
    <property type="entry name" value="B12-binding_domain_containing"/>
    <property type="match status" value="1"/>
</dbReference>
<feature type="domain" description="Radical SAM core" evidence="9">
    <location>
        <begin position="170"/>
        <end position="392"/>
    </location>
</feature>
<dbReference type="PANTHER" id="PTHR43409:SF7">
    <property type="entry name" value="BLL1977 PROTEIN"/>
    <property type="match status" value="1"/>
</dbReference>
<dbReference type="InterPro" id="IPR007197">
    <property type="entry name" value="rSAM"/>
</dbReference>
<evidence type="ECO:0000256" key="4">
    <source>
        <dbReference type="ARBA" id="ARBA00022691"/>
    </source>
</evidence>
<feature type="domain" description="B12-binding" evidence="8">
    <location>
        <begin position="7"/>
        <end position="138"/>
    </location>
</feature>
<dbReference type="EMBL" id="CP017634">
    <property type="protein sequence ID" value="ATW25037.1"/>
    <property type="molecule type" value="Genomic_DNA"/>
</dbReference>
<evidence type="ECO:0000256" key="5">
    <source>
        <dbReference type="ARBA" id="ARBA00022723"/>
    </source>
</evidence>
<dbReference type="PANTHER" id="PTHR43409">
    <property type="entry name" value="ANAEROBIC MAGNESIUM-PROTOPORPHYRIN IX MONOMETHYL ESTER CYCLASE-RELATED"/>
    <property type="match status" value="1"/>
</dbReference>
<evidence type="ECO:0000313" key="10">
    <source>
        <dbReference type="EMBL" id="ATW25037.1"/>
    </source>
</evidence>
<dbReference type="InterPro" id="IPR036724">
    <property type="entry name" value="Cobalamin-bd_sf"/>
</dbReference>
<reference evidence="10 11" key="1">
    <citation type="submission" date="2016-10" db="EMBL/GenBank/DDBJ databases">
        <title>Complete Genome Sequence of Peptococcaceae strain DCMF.</title>
        <authorList>
            <person name="Edwards R.J."/>
            <person name="Holland S.I."/>
            <person name="Deshpande N.P."/>
            <person name="Wong Y.K."/>
            <person name="Ertan H."/>
            <person name="Manefield M."/>
            <person name="Russell T.L."/>
            <person name="Lee M.J."/>
        </authorList>
    </citation>
    <scope>NUCLEOTIDE SEQUENCE [LARGE SCALE GENOMIC DNA]</scope>
    <source>
        <strain evidence="10 11">DCMF</strain>
    </source>
</reference>
<dbReference type="Proteomes" id="UP000323521">
    <property type="component" value="Chromosome"/>
</dbReference>
<keyword evidence="2" id="KW-0489">Methyltransferase</keyword>
<keyword evidence="4" id="KW-0949">S-adenosyl-L-methionine</keyword>
<dbReference type="InterPro" id="IPR006638">
    <property type="entry name" value="Elp3/MiaA/NifB-like_rSAM"/>
</dbReference>
<dbReference type="SFLD" id="SFLDG01123">
    <property type="entry name" value="methyltransferase_(Class_B)"/>
    <property type="match status" value="1"/>
</dbReference>
<keyword evidence="7" id="KW-0411">Iron-sulfur</keyword>
<dbReference type="AlphaFoldDB" id="A0A3G1KRG9"/>
<evidence type="ECO:0000313" key="11">
    <source>
        <dbReference type="Proteomes" id="UP000323521"/>
    </source>
</evidence>
<gene>
    <name evidence="10" type="ORF">DCMF_09840</name>
</gene>
<dbReference type="InterPro" id="IPR058240">
    <property type="entry name" value="rSAM_sf"/>
</dbReference>
<evidence type="ECO:0000259" key="9">
    <source>
        <dbReference type="PROSITE" id="PS51918"/>
    </source>
</evidence>
<dbReference type="Gene3D" id="3.40.50.280">
    <property type="entry name" value="Cobalamin-binding domain"/>
    <property type="match status" value="1"/>
</dbReference>
<sequence length="444" mass="51653">MKILLIRPRPHRDTIGLQSIMVCEPLELEYLAAAVRDSHQVDLVDMILEKKPLQFFIQKYRPQVVGLTAYISHIGVVKDYARIIKDTDPHIRVIVGGVHADVVPEDFLDPHIDWILSGGGAAAFRRLMDQGAENTPALGEEKIIKGDAEIPAFFPDRRITAPYRHRYYYIYHRPCALLKTSYGCPFSCTFCFCRQITRGNYFTRDLDGVIEEVKEIAEPEIYIVDDNFLVDRDRVNRFCDLLEQHQIQKRFLIYGRADFIAGNEKLMARFAQLGLRAVIVGVESPNPEELKQYDKKSGVEVHERAIKVLAQYGIDCYATLILGLDWDDRDFRRLYQWLKKQRLRFINLQPLTPLPGTDLYAQYRDQWLVPRARCEQWDLANLVLKPSRISPRRYYFNILKVYFLITLNGGAVGQNLKYGFYPNLKLFPGVLRITWQYVKKIMRG</sequence>
<dbReference type="InterPro" id="IPR006158">
    <property type="entry name" value="Cobalamin-bd"/>
</dbReference>
<evidence type="ECO:0000259" key="8">
    <source>
        <dbReference type="PROSITE" id="PS51332"/>
    </source>
</evidence>
<dbReference type="SFLD" id="SFLDS00029">
    <property type="entry name" value="Radical_SAM"/>
    <property type="match status" value="1"/>
</dbReference>
<protein>
    <submittedName>
        <fullName evidence="10">B12-binding domain-containing radical SAM protein</fullName>
    </submittedName>
</protein>
<keyword evidence="11" id="KW-1185">Reference proteome</keyword>
<dbReference type="GO" id="GO:0046872">
    <property type="term" value="F:metal ion binding"/>
    <property type="evidence" value="ECO:0007669"/>
    <property type="project" value="UniProtKB-KW"/>
</dbReference>
<proteinExistence type="predicted"/>
<dbReference type="GO" id="GO:0003824">
    <property type="term" value="F:catalytic activity"/>
    <property type="evidence" value="ECO:0007669"/>
    <property type="project" value="InterPro"/>
</dbReference>
<dbReference type="Pfam" id="PF04055">
    <property type="entry name" value="Radical_SAM"/>
    <property type="match status" value="1"/>
</dbReference>
<name>A0A3G1KRG9_FORW1</name>
<dbReference type="RefSeq" id="WP_148134281.1">
    <property type="nucleotide sequence ID" value="NZ_CP017634.1"/>
</dbReference>
<evidence type="ECO:0000256" key="7">
    <source>
        <dbReference type="ARBA" id="ARBA00023014"/>
    </source>
</evidence>
<dbReference type="SMART" id="SM00729">
    <property type="entry name" value="Elp3"/>
    <property type="match status" value="1"/>
</dbReference>
<dbReference type="GO" id="GO:0031419">
    <property type="term" value="F:cobalamin binding"/>
    <property type="evidence" value="ECO:0007669"/>
    <property type="project" value="InterPro"/>
</dbReference>
<organism evidence="10 11">
    <name type="scientific">Formimonas warabiya</name>
    <dbReference type="NCBI Taxonomy" id="1761012"/>
    <lineage>
        <taxon>Bacteria</taxon>
        <taxon>Bacillati</taxon>
        <taxon>Bacillota</taxon>
        <taxon>Clostridia</taxon>
        <taxon>Eubacteriales</taxon>
        <taxon>Peptococcaceae</taxon>
        <taxon>Candidatus Formimonas</taxon>
    </lineage>
</organism>
<evidence type="ECO:0000256" key="2">
    <source>
        <dbReference type="ARBA" id="ARBA00022603"/>
    </source>
</evidence>
<evidence type="ECO:0000256" key="6">
    <source>
        <dbReference type="ARBA" id="ARBA00023004"/>
    </source>
</evidence>
<dbReference type="Pfam" id="PF02310">
    <property type="entry name" value="B12-binding"/>
    <property type="match status" value="1"/>
</dbReference>
<dbReference type="OrthoDB" id="9801659at2"/>
<dbReference type="InterPro" id="IPR034466">
    <property type="entry name" value="Methyltransferase_Class_B"/>
</dbReference>
<dbReference type="Gene3D" id="3.80.30.20">
    <property type="entry name" value="tm_1862 like domain"/>
    <property type="match status" value="1"/>
</dbReference>
<evidence type="ECO:0000256" key="1">
    <source>
        <dbReference type="ARBA" id="ARBA00001966"/>
    </source>
</evidence>
<keyword evidence="3" id="KW-0808">Transferase</keyword>
<dbReference type="InterPro" id="IPR051198">
    <property type="entry name" value="BchE-like"/>
</dbReference>
<comment type="cofactor">
    <cofactor evidence="1">
        <name>[4Fe-4S] cluster</name>
        <dbReference type="ChEBI" id="CHEBI:49883"/>
    </cofactor>
</comment>
<dbReference type="SUPFAM" id="SSF102114">
    <property type="entry name" value="Radical SAM enzymes"/>
    <property type="match status" value="1"/>
</dbReference>
<dbReference type="CDD" id="cd01335">
    <property type="entry name" value="Radical_SAM"/>
    <property type="match status" value="1"/>
</dbReference>
<dbReference type="SUPFAM" id="SSF52242">
    <property type="entry name" value="Cobalamin (vitamin B12)-binding domain"/>
    <property type="match status" value="1"/>
</dbReference>
<keyword evidence="5" id="KW-0479">Metal-binding</keyword>
<dbReference type="PROSITE" id="PS51918">
    <property type="entry name" value="RADICAL_SAM"/>
    <property type="match status" value="1"/>
</dbReference>
<dbReference type="KEGG" id="fwa:DCMF_09840"/>
<dbReference type="InterPro" id="IPR023404">
    <property type="entry name" value="rSAM_horseshoe"/>
</dbReference>
<dbReference type="GO" id="GO:0051539">
    <property type="term" value="F:4 iron, 4 sulfur cluster binding"/>
    <property type="evidence" value="ECO:0007669"/>
    <property type="project" value="UniProtKB-KW"/>
</dbReference>
<evidence type="ECO:0000256" key="3">
    <source>
        <dbReference type="ARBA" id="ARBA00022679"/>
    </source>
</evidence>
<dbReference type="GO" id="GO:0005829">
    <property type="term" value="C:cytosol"/>
    <property type="evidence" value="ECO:0007669"/>
    <property type="project" value="TreeGrafter"/>
</dbReference>
<accession>A0A3G1KRG9</accession>